<evidence type="ECO:0000313" key="2">
    <source>
        <dbReference type="EMBL" id="SPW45417.1"/>
    </source>
</evidence>
<dbReference type="AlphaFoldDB" id="A0A2X1JE06"/>
<accession>A0A2X1JE06</accession>
<gene>
    <name evidence="2" type="primary">yhfT_2</name>
    <name evidence="2" type="ORF">NCTC11126_02681</name>
</gene>
<dbReference type="Pfam" id="PF10797">
    <property type="entry name" value="YhfT"/>
    <property type="match status" value="1"/>
</dbReference>
<proteinExistence type="predicted"/>
<feature type="transmembrane region" description="Helical" evidence="1">
    <location>
        <begin position="7"/>
        <end position="27"/>
    </location>
</feature>
<keyword evidence="1" id="KW-0472">Membrane</keyword>
<feature type="transmembrane region" description="Helical" evidence="1">
    <location>
        <begin position="47"/>
        <end position="72"/>
    </location>
</feature>
<sequence>MNRREAGSIAFGLSIGFVASVGISFTLKTGLLNAWLLFLPTDILGALAINSLMAFGLGAIWGVLILTCLLPVNQLLTALPVDVLGSLGELSSPVVSAFALFRWWRFSTSLAGSKV</sequence>
<organism evidence="2 3">
    <name type="scientific">Escherichia coli</name>
    <dbReference type="NCBI Taxonomy" id="562"/>
    <lineage>
        <taxon>Bacteria</taxon>
        <taxon>Pseudomonadati</taxon>
        <taxon>Pseudomonadota</taxon>
        <taxon>Gammaproteobacteria</taxon>
        <taxon>Enterobacterales</taxon>
        <taxon>Enterobacteriaceae</taxon>
        <taxon>Escherichia</taxon>
    </lineage>
</organism>
<evidence type="ECO:0000256" key="1">
    <source>
        <dbReference type="SAM" id="Phobius"/>
    </source>
</evidence>
<dbReference type="Proteomes" id="UP000250561">
    <property type="component" value="Unassembled WGS sequence"/>
</dbReference>
<protein>
    <submittedName>
        <fullName evidence="2">Inner membrane protein</fullName>
    </submittedName>
</protein>
<keyword evidence="1" id="KW-1133">Transmembrane helix</keyword>
<name>A0A2X1JE06_ECOLX</name>
<reference evidence="2 3" key="1">
    <citation type="submission" date="2018-06" db="EMBL/GenBank/DDBJ databases">
        <authorList>
            <consortium name="Pathogen Informatics"/>
            <person name="Doyle S."/>
        </authorList>
    </citation>
    <scope>NUCLEOTIDE SEQUENCE [LARGE SCALE GENOMIC DNA]</scope>
    <source>
        <strain evidence="2 3">NCTC11126</strain>
    </source>
</reference>
<dbReference type="EMBL" id="UARS01000006">
    <property type="protein sequence ID" value="SPW45417.1"/>
    <property type="molecule type" value="Genomic_DNA"/>
</dbReference>
<keyword evidence="1" id="KW-0812">Transmembrane</keyword>
<evidence type="ECO:0000313" key="3">
    <source>
        <dbReference type="Proteomes" id="UP000250561"/>
    </source>
</evidence>
<dbReference type="InterPro" id="IPR019733">
    <property type="entry name" value="Uncharacterised_YhfT"/>
</dbReference>